<dbReference type="AlphaFoldDB" id="A0A543PLC8"/>
<dbReference type="InterPro" id="IPR000792">
    <property type="entry name" value="Tscrpt_reg_LuxR_C"/>
</dbReference>
<evidence type="ECO:0000256" key="5">
    <source>
        <dbReference type="PROSITE-ProRule" id="PRU00169"/>
    </source>
</evidence>
<dbReference type="Gene3D" id="3.40.50.2300">
    <property type="match status" value="1"/>
</dbReference>
<keyword evidence="1 5" id="KW-0597">Phosphoprotein</keyword>
<evidence type="ECO:0000256" key="3">
    <source>
        <dbReference type="ARBA" id="ARBA00023125"/>
    </source>
</evidence>
<dbReference type="PANTHER" id="PTHR43214:SF24">
    <property type="entry name" value="TRANSCRIPTIONAL REGULATORY PROTEIN NARL-RELATED"/>
    <property type="match status" value="1"/>
</dbReference>
<organism evidence="8 9">
    <name type="scientific">Humibacillus xanthopallidus</name>
    <dbReference type="NCBI Taxonomy" id="412689"/>
    <lineage>
        <taxon>Bacteria</taxon>
        <taxon>Bacillati</taxon>
        <taxon>Actinomycetota</taxon>
        <taxon>Actinomycetes</taxon>
        <taxon>Micrococcales</taxon>
        <taxon>Intrasporangiaceae</taxon>
        <taxon>Humibacillus</taxon>
    </lineage>
</organism>
<dbReference type="PRINTS" id="PR00038">
    <property type="entry name" value="HTHLUXR"/>
</dbReference>
<dbReference type="PROSITE" id="PS50110">
    <property type="entry name" value="RESPONSE_REGULATORY"/>
    <property type="match status" value="1"/>
</dbReference>
<protein>
    <submittedName>
        <fullName evidence="8">LuxR family two component transcriptional regulator</fullName>
    </submittedName>
</protein>
<accession>A0A543PLC8</accession>
<evidence type="ECO:0000313" key="9">
    <source>
        <dbReference type="Proteomes" id="UP000320085"/>
    </source>
</evidence>
<sequence length="241" mass="25529">MGVVSDGGRTDGAAPPTRVLLVDDDALVRAGLRMILGGAADLAVVAEAGDGIEAEVAVAQHRPDVVLMDIRMPRRDGLEATRRLLAEPARSARDVELRVVVLTTFEADDMVVQALRAGAHGFLLKDTEPSRLVEAVRLVAAGQPILSPSVTATLMAHVASGGDANPGDERRAAARRLLDDLTDRERDVALAVGRGLSNAEISRELYLSVPTVKAHVSRILDKLGSDNRVQIAIVVHDAAPR</sequence>
<dbReference type="InterPro" id="IPR001789">
    <property type="entry name" value="Sig_transdc_resp-reg_receiver"/>
</dbReference>
<feature type="domain" description="Response regulatory" evidence="7">
    <location>
        <begin position="18"/>
        <end position="140"/>
    </location>
</feature>
<evidence type="ECO:0000313" key="8">
    <source>
        <dbReference type="EMBL" id="TQN44870.1"/>
    </source>
</evidence>
<dbReference type="PROSITE" id="PS50043">
    <property type="entry name" value="HTH_LUXR_2"/>
    <property type="match status" value="1"/>
</dbReference>
<dbReference type="InterPro" id="IPR011006">
    <property type="entry name" value="CheY-like_superfamily"/>
</dbReference>
<evidence type="ECO:0000259" key="7">
    <source>
        <dbReference type="PROSITE" id="PS50110"/>
    </source>
</evidence>
<dbReference type="InterPro" id="IPR016032">
    <property type="entry name" value="Sig_transdc_resp-reg_C-effctor"/>
</dbReference>
<feature type="domain" description="HTH luxR-type" evidence="6">
    <location>
        <begin position="174"/>
        <end position="239"/>
    </location>
</feature>
<evidence type="ECO:0000256" key="4">
    <source>
        <dbReference type="ARBA" id="ARBA00023163"/>
    </source>
</evidence>
<reference evidence="8 9" key="1">
    <citation type="submission" date="2019-06" db="EMBL/GenBank/DDBJ databases">
        <title>Sequencing the genomes of 1000 actinobacteria strains.</title>
        <authorList>
            <person name="Klenk H.-P."/>
        </authorList>
    </citation>
    <scope>NUCLEOTIDE SEQUENCE [LARGE SCALE GENOMIC DNA]</scope>
    <source>
        <strain evidence="8 9">DSM 21776</strain>
    </source>
</reference>
<dbReference type="GO" id="GO:0003677">
    <property type="term" value="F:DNA binding"/>
    <property type="evidence" value="ECO:0007669"/>
    <property type="project" value="UniProtKB-KW"/>
</dbReference>
<dbReference type="InterPro" id="IPR039420">
    <property type="entry name" value="WalR-like"/>
</dbReference>
<gene>
    <name evidence="8" type="ORF">FHX52_4091</name>
</gene>
<dbReference type="Pfam" id="PF00072">
    <property type="entry name" value="Response_reg"/>
    <property type="match status" value="1"/>
</dbReference>
<dbReference type="GO" id="GO:0006355">
    <property type="term" value="P:regulation of DNA-templated transcription"/>
    <property type="evidence" value="ECO:0007669"/>
    <property type="project" value="InterPro"/>
</dbReference>
<keyword evidence="3" id="KW-0238">DNA-binding</keyword>
<evidence type="ECO:0000256" key="1">
    <source>
        <dbReference type="ARBA" id="ARBA00022553"/>
    </source>
</evidence>
<dbReference type="PANTHER" id="PTHR43214">
    <property type="entry name" value="TWO-COMPONENT RESPONSE REGULATOR"/>
    <property type="match status" value="1"/>
</dbReference>
<keyword evidence="4" id="KW-0804">Transcription</keyword>
<dbReference type="GO" id="GO:0000160">
    <property type="term" value="P:phosphorelay signal transduction system"/>
    <property type="evidence" value="ECO:0007669"/>
    <property type="project" value="InterPro"/>
</dbReference>
<dbReference type="SUPFAM" id="SSF52172">
    <property type="entry name" value="CheY-like"/>
    <property type="match status" value="1"/>
</dbReference>
<dbReference type="InterPro" id="IPR058245">
    <property type="entry name" value="NreC/VraR/RcsB-like_REC"/>
</dbReference>
<proteinExistence type="predicted"/>
<dbReference type="EMBL" id="VFQF01000003">
    <property type="protein sequence ID" value="TQN44870.1"/>
    <property type="molecule type" value="Genomic_DNA"/>
</dbReference>
<comment type="caution">
    <text evidence="8">The sequence shown here is derived from an EMBL/GenBank/DDBJ whole genome shotgun (WGS) entry which is preliminary data.</text>
</comment>
<dbReference type="Pfam" id="PF00196">
    <property type="entry name" value="GerE"/>
    <property type="match status" value="1"/>
</dbReference>
<evidence type="ECO:0000256" key="2">
    <source>
        <dbReference type="ARBA" id="ARBA00023015"/>
    </source>
</evidence>
<name>A0A543PLC8_9MICO</name>
<dbReference type="SMART" id="SM00421">
    <property type="entry name" value="HTH_LUXR"/>
    <property type="match status" value="1"/>
</dbReference>
<dbReference type="SUPFAM" id="SSF46894">
    <property type="entry name" value="C-terminal effector domain of the bipartite response regulators"/>
    <property type="match status" value="1"/>
</dbReference>
<evidence type="ECO:0000259" key="6">
    <source>
        <dbReference type="PROSITE" id="PS50043"/>
    </source>
</evidence>
<dbReference type="SMART" id="SM00448">
    <property type="entry name" value="REC"/>
    <property type="match status" value="1"/>
</dbReference>
<dbReference type="PROSITE" id="PS00622">
    <property type="entry name" value="HTH_LUXR_1"/>
    <property type="match status" value="1"/>
</dbReference>
<keyword evidence="2" id="KW-0805">Transcription regulation</keyword>
<dbReference type="CDD" id="cd06170">
    <property type="entry name" value="LuxR_C_like"/>
    <property type="match status" value="1"/>
</dbReference>
<feature type="modified residue" description="4-aspartylphosphate" evidence="5">
    <location>
        <position position="69"/>
    </location>
</feature>
<dbReference type="CDD" id="cd17535">
    <property type="entry name" value="REC_NarL-like"/>
    <property type="match status" value="1"/>
</dbReference>
<dbReference type="Proteomes" id="UP000320085">
    <property type="component" value="Unassembled WGS sequence"/>
</dbReference>